<proteinExistence type="predicted"/>
<name>W0FLI1_9BACT</name>
<evidence type="ECO:0000313" key="1">
    <source>
        <dbReference type="EMBL" id="AHF24324.1"/>
    </source>
</evidence>
<accession>W0FLI1</accession>
<organism evidence="1">
    <name type="scientific">uncultured bacterium Contig17</name>
    <dbReference type="NCBI Taxonomy" id="1393492"/>
    <lineage>
        <taxon>Bacteria</taxon>
        <taxon>environmental samples</taxon>
    </lineage>
</organism>
<dbReference type="EMBL" id="KC246790">
    <property type="protein sequence ID" value="AHF24324.1"/>
    <property type="molecule type" value="Genomic_DNA"/>
</dbReference>
<sequence length="96" mass="10940">MFCSIRHHIFIPMHIAASYHEENWKAYGASGHQSSLSALLPVSRPVEIPGKSSWGQRIEGLYHRTAADIPSFIQHDSLEGLRLYPSRFFFPDPEAF</sequence>
<reference evidence="1" key="1">
    <citation type="journal article" date="2013" name="PLoS ONE">
        <title>Metagenomic insights into the carbohydrate-active enzymes carried by the microorganisms adhering to solid digesta in the rumen of cows.</title>
        <authorList>
            <person name="Wang L."/>
            <person name="Hatem A."/>
            <person name="Catalyurek U.V."/>
            <person name="Morrison M."/>
            <person name="Yu Z."/>
        </authorList>
    </citation>
    <scope>NUCLEOTIDE SEQUENCE</scope>
</reference>
<dbReference type="AlphaFoldDB" id="W0FLI1"/>
<protein>
    <submittedName>
        <fullName evidence="1">Uncharacterized protein</fullName>
    </submittedName>
</protein>